<dbReference type="InterPro" id="IPR013815">
    <property type="entry name" value="ATP_grasp_subdomain_1"/>
</dbReference>
<dbReference type="STRING" id="2518989.IMCC3088_1251"/>
<comment type="caution">
    <text evidence="4">The sequence shown here is derived from an EMBL/GenBank/DDBJ whole genome shotgun (WGS) entry which is preliminary data.</text>
</comment>
<evidence type="ECO:0000256" key="2">
    <source>
        <dbReference type="PROSITE-ProRule" id="PRU00409"/>
    </source>
</evidence>
<dbReference type="Pfam" id="PF08443">
    <property type="entry name" value="RimK"/>
    <property type="match status" value="1"/>
</dbReference>
<evidence type="ECO:0000256" key="1">
    <source>
        <dbReference type="ARBA" id="ARBA00023211"/>
    </source>
</evidence>
<dbReference type="AlphaFoldDB" id="F3KY83"/>
<dbReference type="GO" id="GO:0009432">
    <property type="term" value="P:SOS response"/>
    <property type="evidence" value="ECO:0007669"/>
    <property type="project" value="TreeGrafter"/>
</dbReference>
<protein>
    <submittedName>
        <fullName evidence="4">Ribosomal protein S6 glutaminyl transferase</fullName>
    </submittedName>
</protein>
<dbReference type="PANTHER" id="PTHR21621:SF0">
    <property type="entry name" value="BETA-CITRYLGLUTAMATE SYNTHASE B-RELATED"/>
    <property type="match status" value="1"/>
</dbReference>
<evidence type="ECO:0000259" key="3">
    <source>
        <dbReference type="PROSITE" id="PS50975"/>
    </source>
</evidence>
<reference evidence="4 5" key="1">
    <citation type="journal article" date="2011" name="J. Bacteriol.">
        <title>Genome sequence of strain IMCC3088, a proteorhodopsin-containing marine bacterium belonging to the OM60/NOR5 clade.</title>
        <authorList>
            <person name="Jang Y."/>
            <person name="Oh H.M."/>
            <person name="Kang I."/>
            <person name="Lee K."/>
            <person name="Yang S.J."/>
            <person name="Cho J.C."/>
        </authorList>
    </citation>
    <scope>NUCLEOTIDE SEQUENCE [LARGE SCALE GENOMIC DNA]</scope>
    <source>
        <strain evidence="4 5">IMCC3088</strain>
    </source>
</reference>
<keyword evidence="1" id="KW-0464">Manganese</keyword>
<dbReference type="Gene3D" id="3.30.470.20">
    <property type="entry name" value="ATP-grasp fold, B domain"/>
    <property type="match status" value="1"/>
</dbReference>
<evidence type="ECO:0000313" key="4">
    <source>
        <dbReference type="EMBL" id="EGG30939.1"/>
    </source>
</evidence>
<sequence length="238" mass="27041">MLFPDYWQLNALVYGLGARVFPSEASYRIGHNKIEMTRVFQTVCPANTPDTLILSKADNALNDVLEVFDYPFVAKIPKSSRGEGVFLIENSADWVRYYNQTDTIYVQEYLPIDRDLRLVLLGEKVVGGYWRLQAAQGFYNNLAQGGTMMSGQLPPEAVRLVEDFARRTGVDHAGFDVAMVGQHPYLIEFNRLFGTQGVTAVIGDTTGFILEYLEKRLISERPIEPTTPRRKRRLRRVA</sequence>
<evidence type="ECO:0000313" key="5">
    <source>
        <dbReference type="Proteomes" id="UP000005615"/>
    </source>
</evidence>
<dbReference type="GO" id="GO:0046872">
    <property type="term" value="F:metal ion binding"/>
    <property type="evidence" value="ECO:0007669"/>
    <property type="project" value="InterPro"/>
</dbReference>
<dbReference type="GO" id="GO:0005524">
    <property type="term" value="F:ATP binding"/>
    <property type="evidence" value="ECO:0007669"/>
    <property type="project" value="UniProtKB-UniRule"/>
</dbReference>
<dbReference type="EMBL" id="AEIG01000002">
    <property type="protein sequence ID" value="EGG30939.1"/>
    <property type="molecule type" value="Genomic_DNA"/>
</dbReference>
<keyword evidence="2" id="KW-0067">ATP-binding</keyword>
<keyword evidence="5" id="KW-1185">Reference proteome</keyword>
<keyword evidence="2" id="KW-0547">Nucleotide-binding</keyword>
<dbReference type="InterPro" id="IPR013651">
    <property type="entry name" value="ATP-grasp_RimK-type"/>
</dbReference>
<accession>F3KY83</accession>
<dbReference type="PANTHER" id="PTHR21621">
    <property type="entry name" value="RIBOSOMAL PROTEIN S6 MODIFICATION PROTEIN"/>
    <property type="match status" value="1"/>
</dbReference>
<dbReference type="GO" id="GO:0018169">
    <property type="term" value="F:ribosomal S6-glutamic acid ligase activity"/>
    <property type="evidence" value="ECO:0007669"/>
    <property type="project" value="TreeGrafter"/>
</dbReference>
<dbReference type="eggNOG" id="COG0189">
    <property type="taxonomic scope" value="Bacteria"/>
</dbReference>
<feature type="domain" description="ATP-grasp" evidence="3">
    <location>
        <begin position="38"/>
        <end position="219"/>
    </location>
</feature>
<dbReference type="InterPro" id="IPR011761">
    <property type="entry name" value="ATP-grasp"/>
</dbReference>
<keyword evidence="4" id="KW-0808">Transferase</keyword>
<dbReference type="GO" id="GO:0016740">
    <property type="term" value="F:transferase activity"/>
    <property type="evidence" value="ECO:0007669"/>
    <property type="project" value="UniProtKB-KW"/>
</dbReference>
<name>F3KY83_9GAMM</name>
<proteinExistence type="predicted"/>
<dbReference type="Proteomes" id="UP000005615">
    <property type="component" value="Unassembled WGS sequence"/>
</dbReference>
<dbReference type="PROSITE" id="PS50975">
    <property type="entry name" value="ATP_GRASP"/>
    <property type="match status" value="1"/>
</dbReference>
<gene>
    <name evidence="4" type="ORF">IMCC3088_1251</name>
</gene>
<dbReference type="SUPFAM" id="SSF56059">
    <property type="entry name" value="Glutathione synthetase ATP-binding domain-like"/>
    <property type="match status" value="1"/>
</dbReference>
<organism evidence="4 5">
    <name type="scientific">Aequoribacter fuscus</name>
    <dbReference type="NCBI Taxonomy" id="2518989"/>
    <lineage>
        <taxon>Bacteria</taxon>
        <taxon>Pseudomonadati</taxon>
        <taxon>Pseudomonadota</taxon>
        <taxon>Gammaproteobacteria</taxon>
        <taxon>Cellvibrionales</taxon>
        <taxon>Halieaceae</taxon>
        <taxon>Aequoribacter</taxon>
    </lineage>
</organism>
<dbReference type="GO" id="GO:0005737">
    <property type="term" value="C:cytoplasm"/>
    <property type="evidence" value="ECO:0007669"/>
    <property type="project" value="TreeGrafter"/>
</dbReference>
<dbReference type="Gene3D" id="3.30.1490.20">
    <property type="entry name" value="ATP-grasp fold, A domain"/>
    <property type="match status" value="1"/>
</dbReference>